<proteinExistence type="predicted"/>
<gene>
    <name evidence="2" type="ORF">SAMN04487949_1228</name>
</gene>
<evidence type="ECO:0000313" key="3">
    <source>
        <dbReference type="Proteomes" id="UP000199451"/>
    </source>
</evidence>
<sequence length="178" mass="18441">MQPSRRAVLGAVGSSVLALSAGCTGALPTSSGSEQTSDVSATDAPATGGTSTGSDGAAFEARLHGPEREWLLFDGTDLERVGDVRTTDSGMVGLPVLLTEAALADVTETFREAGVAENRDAFEIVQTYDGDETGRFGISASLVEAITDGEWDGQLLLSFENREQAERVRAALVASSDA</sequence>
<dbReference type="PROSITE" id="PS51318">
    <property type="entry name" value="TAT"/>
    <property type="match status" value="1"/>
</dbReference>
<feature type="compositionally biased region" description="Low complexity" evidence="1">
    <location>
        <begin position="40"/>
        <end position="58"/>
    </location>
</feature>
<dbReference type="AlphaFoldDB" id="A0A1G9RAK5"/>
<protein>
    <submittedName>
        <fullName evidence="2">Uncharacterized protein</fullName>
    </submittedName>
</protein>
<dbReference type="OrthoDB" id="346454at2157"/>
<feature type="compositionally biased region" description="Polar residues" evidence="1">
    <location>
        <begin position="27"/>
        <end position="39"/>
    </location>
</feature>
<dbReference type="STRING" id="660521.SAMN04487949_1228"/>
<dbReference type="PROSITE" id="PS51257">
    <property type="entry name" value="PROKAR_LIPOPROTEIN"/>
    <property type="match status" value="1"/>
</dbReference>
<evidence type="ECO:0000256" key="1">
    <source>
        <dbReference type="SAM" id="MobiDB-lite"/>
    </source>
</evidence>
<name>A0A1G9RAK5_9EURY</name>
<dbReference type="RefSeq" id="WP_089695055.1">
    <property type="nucleotide sequence ID" value="NZ_FNHL01000001.1"/>
</dbReference>
<accession>A0A1G9RAK5</accession>
<reference evidence="3" key="1">
    <citation type="submission" date="2016-10" db="EMBL/GenBank/DDBJ databases">
        <authorList>
            <person name="Varghese N."/>
            <person name="Submissions S."/>
        </authorList>
    </citation>
    <scope>NUCLEOTIDE SEQUENCE [LARGE SCALE GENOMIC DNA]</scope>
    <source>
        <strain evidence="3">CGMCC 1.10119</strain>
    </source>
</reference>
<keyword evidence="3" id="KW-1185">Reference proteome</keyword>
<dbReference type="InterPro" id="IPR006311">
    <property type="entry name" value="TAT_signal"/>
</dbReference>
<feature type="region of interest" description="Disordered" evidence="1">
    <location>
        <begin position="27"/>
        <end position="58"/>
    </location>
</feature>
<dbReference type="EMBL" id="FNHL01000001">
    <property type="protein sequence ID" value="SDM19435.1"/>
    <property type="molecule type" value="Genomic_DNA"/>
</dbReference>
<organism evidence="2 3">
    <name type="scientific">Halogranum gelatinilyticum</name>
    <dbReference type="NCBI Taxonomy" id="660521"/>
    <lineage>
        <taxon>Archaea</taxon>
        <taxon>Methanobacteriati</taxon>
        <taxon>Methanobacteriota</taxon>
        <taxon>Stenosarchaea group</taxon>
        <taxon>Halobacteria</taxon>
        <taxon>Halobacteriales</taxon>
        <taxon>Haloferacaceae</taxon>
    </lineage>
</organism>
<evidence type="ECO:0000313" key="2">
    <source>
        <dbReference type="EMBL" id="SDM19435.1"/>
    </source>
</evidence>
<dbReference type="Proteomes" id="UP000199451">
    <property type="component" value="Unassembled WGS sequence"/>
</dbReference>